<dbReference type="InterPro" id="IPR001611">
    <property type="entry name" value="Leu-rich_rpt"/>
</dbReference>
<dbReference type="PANTHER" id="PTHR22710:SF2">
    <property type="entry name" value="X-RAY RADIATION RESISTANCE-ASSOCIATED PROTEIN 1"/>
    <property type="match status" value="1"/>
</dbReference>
<dbReference type="PROSITE" id="PS51450">
    <property type="entry name" value="LRR"/>
    <property type="match status" value="4"/>
</dbReference>
<feature type="region of interest" description="Disordered" evidence="5">
    <location>
        <begin position="792"/>
        <end position="830"/>
    </location>
</feature>
<keyword evidence="4" id="KW-0677">Repeat</keyword>
<accession>A0ABN8NJD4</accession>
<evidence type="ECO:0000256" key="1">
    <source>
        <dbReference type="ARBA" id="ARBA00004496"/>
    </source>
</evidence>
<keyword evidence="7" id="KW-1185">Reference proteome</keyword>
<dbReference type="InterPro" id="IPR025875">
    <property type="entry name" value="Leu-rich_rpt_4"/>
</dbReference>
<dbReference type="Gene3D" id="3.80.10.10">
    <property type="entry name" value="Ribonuclease Inhibitor"/>
    <property type="match status" value="3"/>
</dbReference>
<feature type="compositionally biased region" description="Polar residues" evidence="5">
    <location>
        <begin position="559"/>
        <end position="598"/>
    </location>
</feature>
<evidence type="ECO:0000256" key="5">
    <source>
        <dbReference type="SAM" id="MobiDB-lite"/>
    </source>
</evidence>
<feature type="compositionally biased region" description="Basic and acidic residues" evidence="5">
    <location>
        <begin position="797"/>
        <end position="818"/>
    </location>
</feature>
<name>A0ABN8NJD4_9CNID</name>
<feature type="compositionally biased region" description="Basic and acidic residues" evidence="5">
    <location>
        <begin position="603"/>
        <end position="612"/>
    </location>
</feature>
<dbReference type="SUPFAM" id="SSF52058">
    <property type="entry name" value="L domain-like"/>
    <property type="match status" value="1"/>
</dbReference>
<dbReference type="Proteomes" id="UP001159405">
    <property type="component" value="Unassembled WGS sequence"/>
</dbReference>
<protein>
    <recommendedName>
        <fullName evidence="8">X-ray radiation resistance-associated protein 1</fullName>
    </recommendedName>
</protein>
<sequence>MSAANTDAGFISSTGFSSQCFPVRSLTRYKRQDDDGGAWLVAYRAEQRRRFKAVLCAGDPSLPTKSLITNFKNEEMDTLTDVKSQKLDGFYLMKQFHVDDPSDLCSVRISGQELREVNENDFLLFDNVIHVDAGDNNLPFAAFSKFSALQELELPLNNIHNTVKIQPDMFTSLMTLDLSYNRVTGDDILALGLLMNLRTLHLTGNEIKRLPVEMTRMYRTITGMTMSGNIESHERKLRFPALENLYLDHNELTDLSTFASLAGLRKLRYLNLEHNEISSIPHLRLLGARVRDLSQKENEDAFNEELVDSSAPSFPQEKDSDSQAKNEVHFSDTKEESKTEEKEESNDELILDEVDKILNQKLADDEQNEEHKRPEMQPKSSVLTEDASLLGDQYNPPMPFANLLHLNLANNLIFEEEGLLALMGWPSLRELVLWGNPLTTAFKGDPPILSFQLGRLKGVRIFRQKPPKRPKPVLNLANTNRKVNDALPPMPKKQFLAMLEGPPEKTSDEYIGSPYRTLPPIGSAPPTGRRSKSTTPRKLSTAPGLTETTARDNVRPQYERTNSMPPEMPGSSQYRSDLSTRQTVKTDGQATVGESVSTADGRGQPRADRQINSEDGFFMTQVDDLEEGQEVEPPKQKSKKTKEKERPFSVETKYKGYEELLDVDEDDPDIVIPRDVQGSVRALNYALAHPLIFSESHGTYKERRVKKEKTISTSFGSKSRQSKVEELGGILDKMRVQSKTKESNLATALQDFKKDPKHKQEYKEAKKLLNEVQTIYNEVRVASLKPAATARDLFGTKPERRRSAENKESGGETGHDLMESLGGEKNIAKELKRFKEKVDSRL</sequence>
<dbReference type="SMART" id="SM00369">
    <property type="entry name" value="LRR_TYP"/>
    <property type="match status" value="3"/>
</dbReference>
<dbReference type="EMBL" id="CALNXK010000018">
    <property type="protein sequence ID" value="CAH3106012.1"/>
    <property type="molecule type" value="Genomic_DNA"/>
</dbReference>
<evidence type="ECO:0000313" key="7">
    <source>
        <dbReference type="Proteomes" id="UP001159405"/>
    </source>
</evidence>
<comment type="subcellular location">
    <subcellularLocation>
        <location evidence="1">Cytoplasm</location>
    </subcellularLocation>
</comment>
<feature type="compositionally biased region" description="Basic and acidic residues" evidence="5">
    <location>
        <begin position="316"/>
        <end position="341"/>
    </location>
</feature>
<feature type="region of interest" description="Disordered" evidence="5">
    <location>
        <begin position="503"/>
        <end position="647"/>
    </location>
</feature>
<dbReference type="InterPro" id="IPR032675">
    <property type="entry name" value="LRR_dom_sf"/>
</dbReference>
<dbReference type="InterPro" id="IPR003591">
    <property type="entry name" value="Leu-rich_rpt_typical-subtyp"/>
</dbReference>
<reference evidence="6 7" key="1">
    <citation type="submission" date="2022-05" db="EMBL/GenBank/DDBJ databases">
        <authorList>
            <consortium name="Genoscope - CEA"/>
            <person name="William W."/>
        </authorList>
    </citation>
    <scope>NUCLEOTIDE SEQUENCE [LARGE SCALE GENOMIC DNA]</scope>
</reference>
<dbReference type="Pfam" id="PF12799">
    <property type="entry name" value="LRR_4"/>
    <property type="match status" value="1"/>
</dbReference>
<comment type="caution">
    <text evidence="6">The sequence shown here is derived from an EMBL/GenBank/DDBJ whole genome shotgun (WGS) entry which is preliminary data.</text>
</comment>
<feature type="region of interest" description="Disordered" evidence="5">
    <location>
        <begin position="300"/>
        <end position="350"/>
    </location>
</feature>
<evidence type="ECO:0000256" key="2">
    <source>
        <dbReference type="ARBA" id="ARBA00022490"/>
    </source>
</evidence>
<organism evidence="6 7">
    <name type="scientific">Porites lobata</name>
    <dbReference type="NCBI Taxonomy" id="104759"/>
    <lineage>
        <taxon>Eukaryota</taxon>
        <taxon>Metazoa</taxon>
        <taxon>Cnidaria</taxon>
        <taxon>Anthozoa</taxon>
        <taxon>Hexacorallia</taxon>
        <taxon>Scleractinia</taxon>
        <taxon>Fungiina</taxon>
        <taxon>Poritidae</taxon>
        <taxon>Porites</taxon>
    </lineage>
</organism>
<dbReference type="PANTHER" id="PTHR22710">
    <property type="entry name" value="X-RAY RADIATION RESISTANCE ASSOCIATED PROTEIN 1 XRRA1"/>
    <property type="match status" value="1"/>
</dbReference>
<keyword evidence="3" id="KW-0433">Leucine-rich repeat</keyword>
<evidence type="ECO:0008006" key="8">
    <source>
        <dbReference type="Google" id="ProtNLM"/>
    </source>
</evidence>
<feature type="compositionally biased region" description="Basic and acidic residues" evidence="5">
    <location>
        <begin position="549"/>
        <end position="558"/>
    </location>
</feature>
<evidence type="ECO:0000256" key="4">
    <source>
        <dbReference type="ARBA" id="ARBA00022737"/>
    </source>
</evidence>
<evidence type="ECO:0000256" key="3">
    <source>
        <dbReference type="ARBA" id="ARBA00022614"/>
    </source>
</evidence>
<evidence type="ECO:0000313" key="6">
    <source>
        <dbReference type="EMBL" id="CAH3106012.1"/>
    </source>
</evidence>
<proteinExistence type="predicted"/>
<gene>
    <name evidence="6" type="ORF">PLOB_00013957</name>
</gene>
<keyword evidence="2" id="KW-0963">Cytoplasm</keyword>